<feature type="domain" description="Flavodoxin" evidence="1">
    <location>
        <begin position="2"/>
        <end position="136"/>
    </location>
</feature>
<dbReference type="Proteomes" id="UP000886750">
    <property type="component" value="Unassembled WGS sequence"/>
</dbReference>
<dbReference type="AlphaFoldDB" id="A0A9D2CSD6"/>
<evidence type="ECO:0000259" key="1">
    <source>
        <dbReference type="Pfam" id="PF12724"/>
    </source>
</evidence>
<gene>
    <name evidence="2" type="ORF">H9729_00365</name>
</gene>
<sequence>MLIVYGSKYGYAKRYAEEFSRRTGAKAVSYKEARPAGEQTVVYFGGVYAGGVKGLARTAKRLDADKISLLIVATVGVSDPADEKNAQNLRRAVLAAVPAALHGKLRTVHLRGGIDYAKLSAPHRFLMKLMYSAEKRTPPEKRTAESRAIVETYGKAVDFTDFTALDALSACVGGENMLN</sequence>
<comment type="caution">
    <text evidence="2">The sequence shown here is derived from an EMBL/GenBank/DDBJ whole genome shotgun (WGS) entry which is preliminary data.</text>
</comment>
<reference evidence="2" key="1">
    <citation type="journal article" date="2021" name="PeerJ">
        <title>Extensive microbial diversity within the chicken gut microbiome revealed by metagenomics and culture.</title>
        <authorList>
            <person name="Gilroy R."/>
            <person name="Ravi A."/>
            <person name="Getino M."/>
            <person name="Pursley I."/>
            <person name="Horton D.L."/>
            <person name="Alikhan N.F."/>
            <person name="Baker D."/>
            <person name="Gharbi K."/>
            <person name="Hall N."/>
            <person name="Watson M."/>
            <person name="Adriaenssens E.M."/>
            <person name="Foster-Nyarko E."/>
            <person name="Jarju S."/>
            <person name="Secka A."/>
            <person name="Antonio M."/>
            <person name="Oren A."/>
            <person name="Chaudhuri R.R."/>
            <person name="La Ragione R."/>
            <person name="Hildebrand F."/>
            <person name="Pallen M.J."/>
        </authorList>
    </citation>
    <scope>NUCLEOTIDE SEQUENCE</scope>
    <source>
        <strain evidence="2">1345</strain>
    </source>
</reference>
<proteinExistence type="predicted"/>
<protein>
    <submittedName>
        <fullName evidence="2">Flavodoxin domain-containing protein</fullName>
    </submittedName>
</protein>
<dbReference type="Pfam" id="PF12724">
    <property type="entry name" value="Flavodoxin_5"/>
    <property type="match status" value="1"/>
</dbReference>
<organism evidence="2 3">
    <name type="scientific">Candidatus Borkfalkia excrementigallinarum</name>
    <dbReference type="NCBI Taxonomy" id="2838506"/>
    <lineage>
        <taxon>Bacteria</taxon>
        <taxon>Bacillati</taxon>
        <taxon>Bacillota</taxon>
        <taxon>Clostridia</taxon>
        <taxon>Christensenellales</taxon>
        <taxon>Christensenellaceae</taxon>
        <taxon>Candidatus Borkfalkia</taxon>
    </lineage>
</organism>
<name>A0A9D2CSD6_9FIRM</name>
<accession>A0A9D2CSD6</accession>
<dbReference type="EMBL" id="DXCQ01000003">
    <property type="protein sequence ID" value="HIY96123.1"/>
    <property type="molecule type" value="Genomic_DNA"/>
</dbReference>
<evidence type="ECO:0000313" key="3">
    <source>
        <dbReference type="Proteomes" id="UP000886750"/>
    </source>
</evidence>
<reference evidence="2" key="2">
    <citation type="submission" date="2021-04" db="EMBL/GenBank/DDBJ databases">
        <authorList>
            <person name="Gilroy R."/>
        </authorList>
    </citation>
    <scope>NUCLEOTIDE SEQUENCE</scope>
    <source>
        <strain evidence="2">1345</strain>
    </source>
</reference>
<evidence type="ECO:0000313" key="2">
    <source>
        <dbReference type="EMBL" id="HIY96123.1"/>
    </source>
</evidence>
<dbReference type="InterPro" id="IPR026816">
    <property type="entry name" value="Flavodoxin_dom"/>
</dbReference>